<dbReference type="PROSITE" id="PS51687">
    <property type="entry name" value="SAM_MT_RNA_M5U"/>
    <property type="match status" value="1"/>
</dbReference>
<gene>
    <name evidence="7" type="ORF">FHX71_002811</name>
</gene>
<evidence type="ECO:0000313" key="7">
    <source>
        <dbReference type="EMBL" id="MBA8808869.1"/>
    </source>
</evidence>
<dbReference type="Pfam" id="PF01938">
    <property type="entry name" value="TRAM"/>
    <property type="match status" value="1"/>
</dbReference>
<keyword evidence="1 4" id="KW-0489">Methyltransferase</keyword>
<dbReference type="CDD" id="cd02440">
    <property type="entry name" value="AdoMet_MTases"/>
    <property type="match status" value="1"/>
</dbReference>
<comment type="similarity">
    <text evidence="4">Belongs to the class I-like SAM-binding methyltransferase superfamily. RNA M5U methyltransferase family.</text>
</comment>
<dbReference type="InterPro" id="IPR010280">
    <property type="entry name" value="U5_MeTrfase_fam"/>
</dbReference>
<dbReference type="Pfam" id="PF13847">
    <property type="entry name" value="Methyltransf_31"/>
    <property type="match status" value="1"/>
</dbReference>
<dbReference type="Gene3D" id="2.40.50.1070">
    <property type="match status" value="1"/>
</dbReference>
<proteinExistence type="inferred from homology"/>
<evidence type="ECO:0000256" key="5">
    <source>
        <dbReference type="SAM" id="MobiDB-lite"/>
    </source>
</evidence>
<evidence type="ECO:0000256" key="4">
    <source>
        <dbReference type="PROSITE-ProRule" id="PRU01024"/>
    </source>
</evidence>
<dbReference type="InterPro" id="IPR029063">
    <property type="entry name" value="SAM-dependent_MTases_sf"/>
</dbReference>
<keyword evidence="3 4" id="KW-0949">S-adenosyl-L-methionine</keyword>
<sequence length="467" mass="49876">MPRNTDRRRTAPADPEQGGRPRRRPQRSPRPGRARRVSDAAPGPEVGQEFELEVGPVAHGGHCVARLDGRVVFVRHTLPGERVRARVTEGGPSFWRADAVEILEASPDRVEPLWPASGADGVGGGELSHVALPAQRRWKTAVLVEQLQRLARIDPDWLAEHVTVEAAPGDDERRGLHYRTRIDLVADADGHAGMRGHRSHDVLALKKMPLASPEVEAFAVAEDVFTRTWTPGAQIELVAPSEGDPVLLVDGEPWRRGHADTRPNARRAVAETVTGPWGTHRYRVAAGGFWQVHREAPAVLTGAVLDAAGATAGELAGATVLDLYSGAGLFTLPLADAVGPDGRVVAVEGDERAVKDARRNAHAHGQVELRLGAVDRVLAGGPGEAEVPAADVVVLDPPRSGAGRAVVDAIASREPRRIVYVACDPAALARDVGYLAAHGYALTGVRGFDLFPHTHHVEAVAVLDRQG</sequence>
<dbReference type="InterPro" id="IPR025714">
    <property type="entry name" value="Methyltranfer_dom"/>
</dbReference>
<dbReference type="PANTHER" id="PTHR11061:SF30">
    <property type="entry name" value="TRNA (URACIL(54)-C(5))-METHYLTRANSFERASE"/>
    <property type="match status" value="1"/>
</dbReference>
<protein>
    <submittedName>
        <fullName evidence="7">tRNA/tmRNA/rRNA uracil-C5-methylase (TrmA/RlmC/RlmD family)</fullName>
    </submittedName>
</protein>
<feature type="active site" description="Nucleophile" evidence="4">
    <location>
        <position position="423"/>
    </location>
</feature>
<keyword evidence="2 4" id="KW-0808">Transferase</keyword>
<dbReference type="PROSITE" id="PS01231">
    <property type="entry name" value="TRMA_2"/>
    <property type="match status" value="1"/>
</dbReference>
<dbReference type="EMBL" id="JACGWV010000001">
    <property type="protein sequence ID" value="MBA8808869.1"/>
    <property type="molecule type" value="Genomic_DNA"/>
</dbReference>
<organism evidence="7 8">
    <name type="scientific">Promicromonospora sukumoe</name>
    <dbReference type="NCBI Taxonomy" id="88382"/>
    <lineage>
        <taxon>Bacteria</taxon>
        <taxon>Bacillati</taxon>
        <taxon>Actinomycetota</taxon>
        <taxon>Actinomycetes</taxon>
        <taxon>Micrococcales</taxon>
        <taxon>Promicromonosporaceae</taxon>
        <taxon>Promicromonospora</taxon>
    </lineage>
</organism>
<dbReference type="SUPFAM" id="SSF53335">
    <property type="entry name" value="S-adenosyl-L-methionine-dependent methyltransferases"/>
    <property type="match status" value="1"/>
</dbReference>
<dbReference type="Gene3D" id="3.40.50.150">
    <property type="entry name" value="Vaccinia Virus protein VP39"/>
    <property type="match status" value="1"/>
</dbReference>
<feature type="binding site" evidence="4">
    <location>
        <position position="291"/>
    </location>
    <ligand>
        <name>S-adenosyl-L-methionine</name>
        <dbReference type="ChEBI" id="CHEBI:59789"/>
    </ligand>
</feature>
<name>A0A7W3J9Z8_9MICO</name>
<dbReference type="SUPFAM" id="SSF50249">
    <property type="entry name" value="Nucleic acid-binding proteins"/>
    <property type="match status" value="1"/>
</dbReference>
<feature type="binding site" evidence="4">
    <location>
        <position position="396"/>
    </location>
    <ligand>
        <name>S-adenosyl-L-methionine</name>
        <dbReference type="ChEBI" id="CHEBI:59789"/>
    </ligand>
</feature>
<comment type="caution">
    <text evidence="7">The sequence shown here is derived from an EMBL/GenBank/DDBJ whole genome shotgun (WGS) entry which is preliminary data.</text>
</comment>
<dbReference type="InterPro" id="IPR030391">
    <property type="entry name" value="MeTrfase_TrmA_CS"/>
</dbReference>
<dbReference type="RefSeq" id="WP_220489684.1">
    <property type="nucleotide sequence ID" value="NZ_BAAATF010000003.1"/>
</dbReference>
<dbReference type="GO" id="GO:0070041">
    <property type="term" value="F:rRNA (uridine-C5-)-methyltransferase activity"/>
    <property type="evidence" value="ECO:0007669"/>
    <property type="project" value="TreeGrafter"/>
</dbReference>
<feature type="binding site" evidence="4">
    <location>
        <position position="324"/>
    </location>
    <ligand>
        <name>S-adenosyl-L-methionine</name>
        <dbReference type="ChEBI" id="CHEBI:59789"/>
    </ligand>
</feature>
<accession>A0A7W3J9Z8</accession>
<dbReference type="InterPro" id="IPR002792">
    <property type="entry name" value="TRAM_dom"/>
</dbReference>
<dbReference type="PANTHER" id="PTHR11061">
    <property type="entry name" value="RNA M5U METHYLTRANSFERASE"/>
    <property type="match status" value="1"/>
</dbReference>
<dbReference type="Gene3D" id="2.40.50.140">
    <property type="entry name" value="Nucleic acid-binding proteins"/>
    <property type="match status" value="1"/>
</dbReference>
<reference evidence="7 8" key="1">
    <citation type="submission" date="2020-07" db="EMBL/GenBank/DDBJ databases">
        <title>Sequencing the genomes of 1000 actinobacteria strains.</title>
        <authorList>
            <person name="Klenk H.-P."/>
        </authorList>
    </citation>
    <scope>NUCLEOTIDE SEQUENCE [LARGE SCALE GENOMIC DNA]</scope>
    <source>
        <strain evidence="7 8">DSM 44121</strain>
    </source>
</reference>
<evidence type="ECO:0000256" key="2">
    <source>
        <dbReference type="ARBA" id="ARBA00022679"/>
    </source>
</evidence>
<dbReference type="Pfam" id="PF05958">
    <property type="entry name" value="tRNA_U5-meth_tr"/>
    <property type="match status" value="1"/>
</dbReference>
<feature type="compositionally biased region" description="Basic residues" evidence="5">
    <location>
        <begin position="20"/>
        <end position="35"/>
    </location>
</feature>
<dbReference type="AlphaFoldDB" id="A0A7W3J9Z8"/>
<feature type="compositionally biased region" description="Basic and acidic residues" evidence="5">
    <location>
        <begin position="1"/>
        <end position="11"/>
    </location>
</feature>
<evidence type="ECO:0000256" key="3">
    <source>
        <dbReference type="ARBA" id="ARBA00022691"/>
    </source>
</evidence>
<evidence type="ECO:0000259" key="6">
    <source>
        <dbReference type="PROSITE" id="PS50926"/>
    </source>
</evidence>
<keyword evidence="8" id="KW-1185">Reference proteome</keyword>
<feature type="binding site" evidence="4">
    <location>
        <position position="348"/>
    </location>
    <ligand>
        <name>S-adenosyl-L-methionine</name>
        <dbReference type="ChEBI" id="CHEBI:59789"/>
    </ligand>
</feature>
<dbReference type="GO" id="GO:0070475">
    <property type="term" value="P:rRNA base methylation"/>
    <property type="evidence" value="ECO:0007669"/>
    <property type="project" value="TreeGrafter"/>
</dbReference>
<evidence type="ECO:0000313" key="8">
    <source>
        <dbReference type="Proteomes" id="UP000540568"/>
    </source>
</evidence>
<evidence type="ECO:0000256" key="1">
    <source>
        <dbReference type="ARBA" id="ARBA00022603"/>
    </source>
</evidence>
<dbReference type="Proteomes" id="UP000540568">
    <property type="component" value="Unassembled WGS sequence"/>
</dbReference>
<feature type="domain" description="TRAM" evidence="6">
    <location>
        <begin position="43"/>
        <end position="101"/>
    </location>
</feature>
<feature type="region of interest" description="Disordered" evidence="5">
    <location>
        <begin position="1"/>
        <end position="46"/>
    </location>
</feature>
<dbReference type="PROSITE" id="PS50926">
    <property type="entry name" value="TRAM"/>
    <property type="match status" value="1"/>
</dbReference>
<dbReference type="InterPro" id="IPR012340">
    <property type="entry name" value="NA-bd_OB-fold"/>
</dbReference>